<dbReference type="AlphaFoldDB" id="A0A0D9XTI2"/>
<evidence type="ECO:0000259" key="2">
    <source>
        <dbReference type="Pfam" id="PF11926"/>
    </source>
</evidence>
<dbReference type="EnsemblPlants" id="LPERR11G14450.1">
    <property type="protein sequence ID" value="LPERR11G14450.1"/>
    <property type="gene ID" value="LPERR11G14450"/>
</dbReference>
<keyword evidence="4" id="KW-1185">Reference proteome</keyword>
<evidence type="ECO:0000256" key="1">
    <source>
        <dbReference type="SAM" id="MobiDB-lite"/>
    </source>
</evidence>
<dbReference type="HOGENOM" id="CLU_004676_2_0_1"/>
<name>A0A0D9XTI2_9ORYZ</name>
<protein>
    <recommendedName>
        <fullName evidence="2">DUF3444 domain-containing protein</fullName>
    </recommendedName>
</protein>
<feature type="region of interest" description="Disordered" evidence="1">
    <location>
        <begin position="265"/>
        <end position="295"/>
    </location>
</feature>
<dbReference type="Gramene" id="LPERR11G14450.1">
    <property type="protein sequence ID" value="LPERR11G14450.1"/>
    <property type="gene ID" value="LPERR11G14450"/>
</dbReference>
<sequence>MYAMECNREEAIRAREIAIKKLENNDFLGAKRLANKTDANKTVVARSILPSAFMLAFWTICPHCHKHFLYHQRNLLICCRVCGKNFFAFKLHEQAIPSRFLLPSASNYRSSSEMFSRQYQQAQYYLSSTEEDMMSEPMSNAAQTGECIKWDDRAGVDGQINHLETRRELSHLAQGHHDVNFNGIRNRNEQDTFPVSEAAVSSSPQRLAKRKQDDGAYTCCSLSSSTNKRERKCTPLSSVGSSYMQILNDKSDVSLSAEHHVPSILDRHEERNEKHDGNQHNCRKETSDTASPDSDNPVIAYHYPDFFDFGKVRDVNRIAVDQIWALYDEHDFMPRVYARIDQINTSNLKVQFTWLAHKAMSAQEAKWSHEELPVACGNFCLGETGVLQDPSMYLSHSVSWTKGKDGKSYEIHPNKGEVWALYKGWSMQWSSDADNHRSYGYDIVQILSNDSMDGTVSVFPLVRMEGFVSLFAKAKDKTSFSIPSSELLRFSHSIPFHTTNGNEKVGIVEGLLELDTAALPSDLNSTFPSVILDKKTDTEFISCTYPVSEFHNFGESRSFDNDHDKFPKFYGWISEVKLKPLRLHLTWLEVCPELEQEKQWLEKDIPISCGTFKIGNCKVVCDSTSAFSHLVETSLDLMNRQTKIFPKVGEIWAIYKNWSPDWAPSRIQSCLEYDVGKIIRCTEGSTLFSFLTKVDGYGAVFKPDIGKGILKIPEKENLRFSHRIPSFSLAKQKGTRLSDFYELDPASVPDVFLQKE</sequence>
<proteinExistence type="predicted"/>
<evidence type="ECO:0000313" key="3">
    <source>
        <dbReference type="EnsemblPlants" id="LPERR11G14450.1"/>
    </source>
</evidence>
<feature type="domain" description="DUF3444" evidence="2">
    <location>
        <begin position="299"/>
        <end position="503"/>
    </location>
</feature>
<reference evidence="3 4" key="1">
    <citation type="submission" date="2012-08" db="EMBL/GenBank/DDBJ databases">
        <title>Oryza genome evolution.</title>
        <authorList>
            <person name="Wing R.A."/>
        </authorList>
    </citation>
    <scope>NUCLEOTIDE SEQUENCE</scope>
</reference>
<feature type="domain" description="DUF3444" evidence="2">
    <location>
        <begin position="559"/>
        <end position="732"/>
    </location>
</feature>
<dbReference type="PANTHER" id="PTHR47374:SF5">
    <property type="entry name" value="J DOMAIN-CONTAINING PROTEIN"/>
    <property type="match status" value="1"/>
</dbReference>
<dbReference type="PANTHER" id="PTHR47374">
    <property type="entry name" value="ENDOSOME ANTIGEN-LIKE PROTEIN, PUTATIVE (DUF3444)-RELATED"/>
    <property type="match status" value="1"/>
</dbReference>
<dbReference type="Pfam" id="PF11926">
    <property type="entry name" value="DUF3444"/>
    <property type="match status" value="2"/>
</dbReference>
<evidence type="ECO:0000313" key="4">
    <source>
        <dbReference type="Proteomes" id="UP000032180"/>
    </source>
</evidence>
<dbReference type="Proteomes" id="UP000032180">
    <property type="component" value="Chromosome 11"/>
</dbReference>
<feature type="compositionally biased region" description="Basic and acidic residues" evidence="1">
    <location>
        <begin position="265"/>
        <end position="287"/>
    </location>
</feature>
<dbReference type="STRING" id="77586.A0A0D9XTI2"/>
<reference evidence="3" key="3">
    <citation type="submission" date="2015-04" db="UniProtKB">
        <authorList>
            <consortium name="EnsemblPlants"/>
        </authorList>
    </citation>
    <scope>IDENTIFICATION</scope>
</reference>
<dbReference type="eggNOG" id="ENOG502QS8C">
    <property type="taxonomic scope" value="Eukaryota"/>
</dbReference>
<organism evidence="3 4">
    <name type="scientific">Leersia perrieri</name>
    <dbReference type="NCBI Taxonomy" id="77586"/>
    <lineage>
        <taxon>Eukaryota</taxon>
        <taxon>Viridiplantae</taxon>
        <taxon>Streptophyta</taxon>
        <taxon>Embryophyta</taxon>
        <taxon>Tracheophyta</taxon>
        <taxon>Spermatophyta</taxon>
        <taxon>Magnoliopsida</taxon>
        <taxon>Liliopsida</taxon>
        <taxon>Poales</taxon>
        <taxon>Poaceae</taxon>
        <taxon>BOP clade</taxon>
        <taxon>Oryzoideae</taxon>
        <taxon>Oryzeae</taxon>
        <taxon>Oryzinae</taxon>
        <taxon>Leersia</taxon>
    </lineage>
</organism>
<dbReference type="InterPro" id="IPR024593">
    <property type="entry name" value="DUF3444"/>
</dbReference>
<reference evidence="4" key="2">
    <citation type="submission" date="2013-12" db="EMBL/GenBank/DDBJ databases">
        <authorList>
            <person name="Yu Y."/>
            <person name="Lee S."/>
            <person name="de Baynast K."/>
            <person name="Wissotski M."/>
            <person name="Liu L."/>
            <person name="Talag J."/>
            <person name="Goicoechea J."/>
            <person name="Angelova A."/>
            <person name="Jetty R."/>
            <person name="Kudrna D."/>
            <person name="Golser W."/>
            <person name="Rivera L."/>
            <person name="Zhang J."/>
            <person name="Wing R."/>
        </authorList>
    </citation>
    <scope>NUCLEOTIDE SEQUENCE</scope>
</reference>
<accession>A0A0D9XTI2</accession>